<organism evidence="3 4">
    <name type="scientific">Lasiosphaeria hispida</name>
    <dbReference type="NCBI Taxonomy" id="260671"/>
    <lineage>
        <taxon>Eukaryota</taxon>
        <taxon>Fungi</taxon>
        <taxon>Dikarya</taxon>
        <taxon>Ascomycota</taxon>
        <taxon>Pezizomycotina</taxon>
        <taxon>Sordariomycetes</taxon>
        <taxon>Sordariomycetidae</taxon>
        <taxon>Sordariales</taxon>
        <taxon>Lasiosphaeriaceae</taxon>
        <taxon>Lasiosphaeria</taxon>
    </lineage>
</organism>
<reference evidence="3" key="1">
    <citation type="journal article" date="2023" name="Mol. Phylogenet. Evol.">
        <title>Genome-scale phylogeny and comparative genomics of the fungal order Sordariales.</title>
        <authorList>
            <person name="Hensen N."/>
            <person name="Bonometti L."/>
            <person name="Westerberg I."/>
            <person name="Brannstrom I.O."/>
            <person name="Guillou S."/>
            <person name="Cros-Aarteil S."/>
            <person name="Calhoun S."/>
            <person name="Haridas S."/>
            <person name="Kuo A."/>
            <person name="Mondo S."/>
            <person name="Pangilinan J."/>
            <person name="Riley R."/>
            <person name="LaButti K."/>
            <person name="Andreopoulos B."/>
            <person name="Lipzen A."/>
            <person name="Chen C."/>
            <person name="Yan M."/>
            <person name="Daum C."/>
            <person name="Ng V."/>
            <person name="Clum A."/>
            <person name="Steindorff A."/>
            <person name="Ohm R.A."/>
            <person name="Martin F."/>
            <person name="Silar P."/>
            <person name="Natvig D.O."/>
            <person name="Lalanne C."/>
            <person name="Gautier V."/>
            <person name="Ament-Velasquez S.L."/>
            <person name="Kruys A."/>
            <person name="Hutchinson M.I."/>
            <person name="Powell A.J."/>
            <person name="Barry K."/>
            <person name="Miller A.N."/>
            <person name="Grigoriev I.V."/>
            <person name="Debuchy R."/>
            <person name="Gladieux P."/>
            <person name="Hiltunen Thoren M."/>
            <person name="Johannesson H."/>
        </authorList>
    </citation>
    <scope>NUCLEOTIDE SEQUENCE</scope>
    <source>
        <strain evidence="3">CBS 955.72</strain>
    </source>
</reference>
<dbReference type="EMBL" id="JAUIQD010000006">
    <property type="protein sequence ID" value="KAK3346439.1"/>
    <property type="molecule type" value="Genomic_DNA"/>
</dbReference>
<evidence type="ECO:0000313" key="3">
    <source>
        <dbReference type="EMBL" id="KAK3346439.1"/>
    </source>
</evidence>
<dbReference type="Proteomes" id="UP001275084">
    <property type="component" value="Unassembled WGS sequence"/>
</dbReference>
<feature type="compositionally biased region" description="Polar residues" evidence="1">
    <location>
        <begin position="146"/>
        <end position="160"/>
    </location>
</feature>
<comment type="caution">
    <text evidence="3">The sequence shown here is derived from an EMBL/GenBank/DDBJ whole genome shotgun (WGS) entry which is preliminary data.</text>
</comment>
<feature type="region of interest" description="Disordered" evidence="1">
    <location>
        <begin position="113"/>
        <end position="192"/>
    </location>
</feature>
<proteinExistence type="predicted"/>
<evidence type="ECO:0000256" key="2">
    <source>
        <dbReference type="SAM" id="SignalP"/>
    </source>
</evidence>
<dbReference type="AlphaFoldDB" id="A0AAJ0HC14"/>
<feature type="signal peptide" evidence="2">
    <location>
        <begin position="1"/>
        <end position="17"/>
    </location>
</feature>
<evidence type="ECO:0000313" key="4">
    <source>
        <dbReference type="Proteomes" id="UP001275084"/>
    </source>
</evidence>
<sequence>MKNLLLVLSALSGTAVAQEDGSWANDNWTCTTGGWTHVCTETGTWYGEPITIQTCTINKDDPNAVCISPALTCVHDSNGQKHCRVTSPAPQGFLVCWDAIVYWYPSSVGSSVTSRSSTSGIESPQLPRHASPATHRRSNSKETPDFTFQFQNPAAGNASITADMGPQDDCRNYGGTAHPPRGDDGSELGGGQVEERGMRIGIYFPDNLSLQEIQSRLSAGLGTPRGEPGQDARTMEQILNSAKVLGRLKDVMKGAW</sequence>
<gene>
    <name evidence="3" type="ORF">B0T25DRAFT_571575</name>
</gene>
<name>A0AAJ0HC14_9PEZI</name>
<feature type="chain" id="PRO_5042559365" evidence="2">
    <location>
        <begin position="18"/>
        <end position="256"/>
    </location>
</feature>
<keyword evidence="4" id="KW-1185">Reference proteome</keyword>
<evidence type="ECO:0000256" key="1">
    <source>
        <dbReference type="SAM" id="MobiDB-lite"/>
    </source>
</evidence>
<accession>A0AAJ0HC14</accession>
<keyword evidence="2" id="KW-0732">Signal</keyword>
<reference evidence="3" key="2">
    <citation type="submission" date="2023-06" db="EMBL/GenBank/DDBJ databases">
        <authorList>
            <consortium name="Lawrence Berkeley National Laboratory"/>
            <person name="Haridas S."/>
            <person name="Hensen N."/>
            <person name="Bonometti L."/>
            <person name="Westerberg I."/>
            <person name="Brannstrom I.O."/>
            <person name="Guillou S."/>
            <person name="Cros-Aarteil S."/>
            <person name="Calhoun S."/>
            <person name="Kuo A."/>
            <person name="Mondo S."/>
            <person name="Pangilinan J."/>
            <person name="Riley R."/>
            <person name="Labutti K."/>
            <person name="Andreopoulos B."/>
            <person name="Lipzen A."/>
            <person name="Chen C."/>
            <person name="Yanf M."/>
            <person name="Daum C."/>
            <person name="Ng V."/>
            <person name="Clum A."/>
            <person name="Steindorff A."/>
            <person name="Ohm R."/>
            <person name="Martin F."/>
            <person name="Silar P."/>
            <person name="Natvig D."/>
            <person name="Lalanne C."/>
            <person name="Gautier V."/>
            <person name="Ament-Velasquez S.L."/>
            <person name="Kruys A."/>
            <person name="Hutchinson M.I."/>
            <person name="Powell A.J."/>
            <person name="Barry K."/>
            <person name="Miller A.N."/>
            <person name="Grigoriev I.V."/>
            <person name="Debuchy R."/>
            <person name="Gladieux P."/>
            <person name="Thoren M.H."/>
            <person name="Johannesson H."/>
        </authorList>
    </citation>
    <scope>NUCLEOTIDE SEQUENCE</scope>
    <source>
        <strain evidence="3">CBS 955.72</strain>
    </source>
</reference>
<protein>
    <submittedName>
        <fullName evidence="3">Uncharacterized protein</fullName>
    </submittedName>
</protein>